<comment type="similarity">
    <text evidence="1 4">Belongs to the tRNA nucleotidyltransferase/poly(A) polymerase family.</text>
</comment>
<dbReference type="Pfam" id="PF01743">
    <property type="entry name" value="PolyA_pol"/>
    <property type="match status" value="1"/>
</dbReference>
<reference evidence="6" key="1">
    <citation type="submission" date="2016-10" db="EMBL/GenBank/DDBJ databases">
        <authorList>
            <person name="Benchimol M."/>
            <person name="Almeida L.G."/>
            <person name="Vasconcelos A.T."/>
            <person name="Perreira-Neves A."/>
            <person name="Rosa I.A."/>
            <person name="Tasca T."/>
            <person name="Bogo M.R."/>
            <person name="de Souza W."/>
        </authorList>
    </citation>
    <scope>NUCLEOTIDE SEQUENCE [LARGE SCALE GENOMIC DNA]</scope>
    <source>
        <strain evidence="6">K</strain>
    </source>
</reference>
<evidence type="ECO:0000313" key="7">
    <source>
        <dbReference type="Proteomes" id="UP000179807"/>
    </source>
</evidence>
<dbReference type="Gene3D" id="3.30.460.10">
    <property type="entry name" value="Beta Polymerase, domain 2"/>
    <property type="match status" value="1"/>
</dbReference>
<dbReference type="InterPro" id="IPR043519">
    <property type="entry name" value="NT_sf"/>
</dbReference>
<feature type="domain" description="Poly A polymerase head" evidence="5">
    <location>
        <begin position="39"/>
        <end position="164"/>
    </location>
</feature>
<protein>
    <submittedName>
        <fullName evidence="6">PolyA polymerase family protein</fullName>
    </submittedName>
</protein>
<dbReference type="SUPFAM" id="SSF81891">
    <property type="entry name" value="Poly A polymerase C-terminal region-like"/>
    <property type="match status" value="1"/>
</dbReference>
<dbReference type="GO" id="GO:0001680">
    <property type="term" value="P:tRNA 3'-terminal CCA addition"/>
    <property type="evidence" value="ECO:0007669"/>
    <property type="project" value="TreeGrafter"/>
</dbReference>
<evidence type="ECO:0000259" key="5">
    <source>
        <dbReference type="Pfam" id="PF01743"/>
    </source>
</evidence>
<evidence type="ECO:0000256" key="4">
    <source>
        <dbReference type="RuleBase" id="RU003953"/>
    </source>
</evidence>
<dbReference type="Proteomes" id="UP000179807">
    <property type="component" value="Unassembled WGS sequence"/>
</dbReference>
<dbReference type="EMBL" id="MLAK01001020">
    <property type="protein sequence ID" value="OHS99171.1"/>
    <property type="molecule type" value="Genomic_DNA"/>
</dbReference>
<dbReference type="RefSeq" id="XP_068352308.1">
    <property type="nucleotide sequence ID" value="XM_068509667.1"/>
</dbReference>
<dbReference type="AlphaFoldDB" id="A0A1J4JNS4"/>
<proteinExistence type="inferred from homology"/>
<evidence type="ECO:0000256" key="2">
    <source>
        <dbReference type="ARBA" id="ARBA00022679"/>
    </source>
</evidence>
<dbReference type="GO" id="GO:0003723">
    <property type="term" value="F:RNA binding"/>
    <property type="evidence" value="ECO:0007669"/>
    <property type="project" value="UniProtKB-KW"/>
</dbReference>
<dbReference type="GeneID" id="94844371"/>
<dbReference type="PANTHER" id="PTHR13734">
    <property type="entry name" value="TRNA-NUCLEOTIDYLTRANSFERASE"/>
    <property type="match status" value="1"/>
</dbReference>
<evidence type="ECO:0000313" key="6">
    <source>
        <dbReference type="EMBL" id="OHS99171.1"/>
    </source>
</evidence>
<dbReference type="Gene3D" id="1.10.3090.10">
    <property type="entry name" value="cca-adding enzyme, domain 2"/>
    <property type="match status" value="1"/>
</dbReference>
<dbReference type="VEuPathDB" id="TrichDB:TRFO_34458"/>
<sequence>MINNVELLESGELLTETEKKLFKMLLTIAENCHPTTEIRIAGGWVRDKVLNKNPYDIDLMIHPTPIKKYALKFKERYNDKILSMKGSGLHEKVGDSNISLITIVFKDGCAIDLVNSKYKFTIDPILSDASSRDLSINAMFFNINLMKVEDYIGGMKDLENKIVRPPRDPFIAYGENQIHVVRLARFAARFGYNYPDNVRNAARLSVNDSKNKLVSSIVFMEVQKAFMGPDPLRFIEILFDFHYFDLVFGDYMWNKEDILRKVKLSVERAPEKKQKELIANTLVFYLLEKGTALTHQHMNKIMCGCTNKQIASSALQIKTLINNLNRVSVGNWIIKCGEEWKLSFELLEDEEIYQFAHHILLSYIISSNLEEAYKIKPLVNGKELMTMCKKNSGKWIKNSFEKIINLQLEHPNISKDIIIDYIKANISLFEES</sequence>
<accession>A0A1J4JNS4</accession>
<organism evidence="6 7">
    <name type="scientific">Tritrichomonas foetus</name>
    <dbReference type="NCBI Taxonomy" id="1144522"/>
    <lineage>
        <taxon>Eukaryota</taxon>
        <taxon>Metamonada</taxon>
        <taxon>Parabasalia</taxon>
        <taxon>Tritrichomonadida</taxon>
        <taxon>Tritrichomonadidae</taxon>
        <taxon>Tritrichomonas</taxon>
    </lineage>
</organism>
<keyword evidence="7" id="KW-1185">Reference proteome</keyword>
<dbReference type="PANTHER" id="PTHR13734:SF5">
    <property type="entry name" value="CCA TRNA NUCLEOTIDYLTRANSFERASE, MITOCHONDRIAL"/>
    <property type="match status" value="1"/>
</dbReference>
<evidence type="ECO:0000256" key="3">
    <source>
        <dbReference type="ARBA" id="ARBA00022884"/>
    </source>
</evidence>
<dbReference type="GO" id="GO:0016779">
    <property type="term" value="F:nucleotidyltransferase activity"/>
    <property type="evidence" value="ECO:0007669"/>
    <property type="project" value="InterPro"/>
</dbReference>
<keyword evidence="2 4" id="KW-0808">Transferase</keyword>
<name>A0A1J4JNS4_9EUKA</name>
<keyword evidence="3 4" id="KW-0694">RNA-binding</keyword>
<dbReference type="InterPro" id="IPR002646">
    <property type="entry name" value="PolA_pol_head_dom"/>
</dbReference>
<dbReference type="OrthoDB" id="445712at2759"/>
<dbReference type="SUPFAM" id="SSF81301">
    <property type="entry name" value="Nucleotidyltransferase"/>
    <property type="match status" value="1"/>
</dbReference>
<evidence type="ECO:0000256" key="1">
    <source>
        <dbReference type="ARBA" id="ARBA00007265"/>
    </source>
</evidence>
<gene>
    <name evidence="6" type="ORF">TRFO_34458</name>
</gene>
<comment type="caution">
    <text evidence="6">The sequence shown here is derived from an EMBL/GenBank/DDBJ whole genome shotgun (WGS) entry which is preliminary data.</text>
</comment>